<proteinExistence type="predicted"/>
<feature type="region of interest" description="Disordered" evidence="1">
    <location>
        <begin position="1"/>
        <end position="43"/>
    </location>
</feature>
<name>A0ABQ8J6H0_DERPT</name>
<protein>
    <submittedName>
        <fullName evidence="2">Uncharacterized protein</fullName>
    </submittedName>
</protein>
<dbReference type="Proteomes" id="UP000887458">
    <property type="component" value="Unassembled WGS sequence"/>
</dbReference>
<evidence type="ECO:0000313" key="2">
    <source>
        <dbReference type="EMBL" id="KAH9417941.1"/>
    </source>
</evidence>
<reference evidence="2 3" key="1">
    <citation type="journal article" date="2018" name="J. Allergy Clin. Immunol.">
        <title>High-quality assembly of Dermatophagoides pteronyssinus genome and transcriptome reveals a wide range of novel allergens.</title>
        <authorList>
            <person name="Liu X.Y."/>
            <person name="Yang K.Y."/>
            <person name="Wang M.Q."/>
            <person name="Kwok J.S."/>
            <person name="Zeng X."/>
            <person name="Yang Z."/>
            <person name="Xiao X.J."/>
            <person name="Lau C.P."/>
            <person name="Li Y."/>
            <person name="Huang Z.M."/>
            <person name="Ba J.G."/>
            <person name="Yim A.K."/>
            <person name="Ouyang C.Y."/>
            <person name="Ngai S.M."/>
            <person name="Chan T.F."/>
            <person name="Leung E.L."/>
            <person name="Liu L."/>
            <person name="Liu Z.G."/>
            <person name="Tsui S.K."/>
        </authorList>
    </citation>
    <scope>NUCLEOTIDE SEQUENCE [LARGE SCALE GENOMIC DNA]</scope>
    <source>
        <strain evidence="2">Derp</strain>
    </source>
</reference>
<reference evidence="2 3" key="2">
    <citation type="journal article" date="2022" name="Mol. Biol. Evol.">
        <title>Comparative Genomics Reveals Insights into the Divergent Evolution of Astigmatic Mites and Household Pest Adaptations.</title>
        <authorList>
            <person name="Xiong Q."/>
            <person name="Wan A.T."/>
            <person name="Liu X."/>
            <person name="Fung C.S."/>
            <person name="Xiao X."/>
            <person name="Malainual N."/>
            <person name="Hou J."/>
            <person name="Wang L."/>
            <person name="Wang M."/>
            <person name="Yang K.Y."/>
            <person name="Cui Y."/>
            <person name="Leung E.L."/>
            <person name="Nong W."/>
            <person name="Shin S.K."/>
            <person name="Au S.W."/>
            <person name="Jeong K.Y."/>
            <person name="Chew F.T."/>
            <person name="Hui J.H."/>
            <person name="Leung T.F."/>
            <person name="Tungtrongchitr A."/>
            <person name="Zhong N."/>
            <person name="Liu Z."/>
            <person name="Tsui S.K."/>
        </authorList>
    </citation>
    <scope>NUCLEOTIDE SEQUENCE [LARGE SCALE GENOMIC DNA]</scope>
    <source>
        <strain evidence="2">Derp</strain>
    </source>
</reference>
<evidence type="ECO:0000256" key="1">
    <source>
        <dbReference type="SAM" id="MobiDB-lite"/>
    </source>
</evidence>
<sequence>MNDNEEKQIASSDTTINTRSTFRHQKKKNYDKSPLSSGTKTDFTLFPHSLSNNFYLFKKI</sequence>
<feature type="compositionally biased region" description="Polar residues" evidence="1">
    <location>
        <begin position="9"/>
        <end position="20"/>
    </location>
</feature>
<comment type="caution">
    <text evidence="2">The sequence shown here is derived from an EMBL/GenBank/DDBJ whole genome shotgun (WGS) entry which is preliminary data.</text>
</comment>
<keyword evidence="3" id="KW-1185">Reference proteome</keyword>
<evidence type="ECO:0000313" key="3">
    <source>
        <dbReference type="Proteomes" id="UP000887458"/>
    </source>
</evidence>
<gene>
    <name evidence="2" type="ORF">DERP_014404</name>
</gene>
<organism evidence="2 3">
    <name type="scientific">Dermatophagoides pteronyssinus</name>
    <name type="common">European house dust mite</name>
    <dbReference type="NCBI Taxonomy" id="6956"/>
    <lineage>
        <taxon>Eukaryota</taxon>
        <taxon>Metazoa</taxon>
        <taxon>Ecdysozoa</taxon>
        <taxon>Arthropoda</taxon>
        <taxon>Chelicerata</taxon>
        <taxon>Arachnida</taxon>
        <taxon>Acari</taxon>
        <taxon>Acariformes</taxon>
        <taxon>Sarcoptiformes</taxon>
        <taxon>Astigmata</taxon>
        <taxon>Psoroptidia</taxon>
        <taxon>Analgoidea</taxon>
        <taxon>Pyroglyphidae</taxon>
        <taxon>Dermatophagoidinae</taxon>
        <taxon>Dermatophagoides</taxon>
    </lineage>
</organism>
<dbReference type="EMBL" id="NJHN03000068">
    <property type="protein sequence ID" value="KAH9417941.1"/>
    <property type="molecule type" value="Genomic_DNA"/>
</dbReference>
<accession>A0ABQ8J6H0</accession>